<dbReference type="InterPro" id="IPR025303">
    <property type="entry name" value="PdaC"/>
</dbReference>
<dbReference type="Proteomes" id="UP000198658">
    <property type="component" value="Unassembled WGS sequence"/>
</dbReference>
<sequence length="267" mass="30105">MSNRITAGFIAVLAALTILHGCERERPARVETAARAPASGALKSERETFERFGSNCPDRDDCSSVSVTREVFEQQPALNKIIREQLLAQLQGNEQVQETTDSLDEIADQFLAEAAEVERISSARWQLSGTAERVARRDDLLTVEIKTYRYSGGAHGIPSVEWLNWDLSTGERLSLQQVIAAGQQAKFWELAEAAYQRWLDQQSGTDAEYGDTWPFQRSEDFRFNDDGLVLRYGVYALGPYAMGPVQLTIPWQELRGVIRDRYLPQTQ</sequence>
<dbReference type="EMBL" id="FNQO01000004">
    <property type="protein sequence ID" value="SEA42724.1"/>
    <property type="molecule type" value="Genomic_DNA"/>
</dbReference>
<evidence type="ECO:0000313" key="4">
    <source>
        <dbReference type="Proteomes" id="UP000198658"/>
    </source>
</evidence>
<protein>
    <recommendedName>
        <fullName evidence="5">DUF3298 domain-containing protein</fullName>
    </recommendedName>
</protein>
<feature type="domain" description="Deacetylase PdaC" evidence="2">
    <location>
        <begin position="61"/>
        <end position="157"/>
    </location>
</feature>
<evidence type="ECO:0000313" key="3">
    <source>
        <dbReference type="EMBL" id="SEA42724.1"/>
    </source>
</evidence>
<organism evidence="3 4">
    <name type="scientific">Microbulbifer marinus</name>
    <dbReference type="NCBI Taxonomy" id="658218"/>
    <lineage>
        <taxon>Bacteria</taxon>
        <taxon>Pseudomonadati</taxon>
        <taxon>Pseudomonadota</taxon>
        <taxon>Gammaproteobacteria</taxon>
        <taxon>Cellvibrionales</taxon>
        <taxon>Microbulbiferaceae</taxon>
        <taxon>Microbulbifer</taxon>
    </lineage>
</organism>
<keyword evidence="4" id="KW-1185">Reference proteome</keyword>
<dbReference type="AlphaFoldDB" id="A0A1H4B3W1"/>
<evidence type="ECO:0008006" key="5">
    <source>
        <dbReference type="Google" id="ProtNLM"/>
    </source>
</evidence>
<gene>
    <name evidence="3" type="ORF">SAMN05216562_3081</name>
</gene>
<dbReference type="InterPro" id="IPR021729">
    <property type="entry name" value="DUF3298"/>
</dbReference>
<feature type="domain" description="DUF3298" evidence="1">
    <location>
        <begin position="182"/>
        <end position="252"/>
    </location>
</feature>
<evidence type="ECO:0000259" key="2">
    <source>
        <dbReference type="Pfam" id="PF13739"/>
    </source>
</evidence>
<dbReference type="InterPro" id="IPR037126">
    <property type="entry name" value="PdaC/RsiV-like_sf"/>
</dbReference>
<evidence type="ECO:0000259" key="1">
    <source>
        <dbReference type="Pfam" id="PF11738"/>
    </source>
</evidence>
<dbReference type="Pfam" id="PF11738">
    <property type="entry name" value="DUF3298"/>
    <property type="match status" value="1"/>
</dbReference>
<dbReference type="Gene3D" id="3.30.565.40">
    <property type="entry name" value="Fervidobacterium nodosum Rt17-B1 like"/>
    <property type="match status" value="1"/>
</dbReference>
<dbReference type="RefSeq" id="WP_091390706.1">
    <property type="nucleotide sequence ID" value="NZ_FNQO01000004.1"/>
</dbReference>
<proteinExistence type="predicted"/>
<dbReference type="OrthoDB" id="8610451at2"/>
<accession>A0A1H4B3W1</accession>
<dbReference type="Gene3D" id="3.90.640.20">
    <property type="entry name" value="Heat-shock cognate protein, ATPase"/>
    <property type="match status" value="1"/>
</dbReference>
<reference evidence="4" key="1">
    <citation type="submission" date="2016-10" db="EMBL/GenBank/DDBJ databases">
        <authorList>
            <person name="Varghese N."/>
            <person name="Submissions S."/>
        </authorList>
    </citation>
    <scope>NUCLEOTIDE SEQUENCE [LARGE SCALE GENOMIC DNA]</scope>
    <source>
        <strain evidence="4">CGMCC 1.10657</strain>
    </source>
</reference>
<dbReference type="Pfam" id="PF13739">
    <property type="entry name" value="PdaC"/>
    <property type="match status" value="1"/>
</dbReference>
<name>A0A1H4B3W1_9GAMM</name>